<dbReference type="Pfam" id="PF13649">
    <property type="entry name" value="Methyltransf_25"/>
    <property type="match status" value="1"/>
</dbReference>
<feature type="domain" description="Bin3-type SAM" evidence="8">
    <location>
        <begin position="224"/>
        <end position="467"/>
    </location>
</feature>
<dbReference type="GO" id="GO:0008173">
    <property type="term" value="F:RNA methyltransferase activity"/>
    <property type="evidence" value="ECO:0007669"/>
    <property type="project" value="UniProtKB-UniRule"/>
</dbReference>
<evidence type="ECO:0000256" key="7">
    <source>
        <dbReference type="SAM" id="MobiDB-lite"/>
    </source>
</evidence>
<evidence type="ECO:0000256" key="6">
    <source>
        <dbReference type="RuleBase" id="RU367087"/>
    </source>
</evidence>
<feature type="region of interest" description="Disordered" evidence="7">
    <location>
        <begin position="1"/>
        <end position="74"/>
    </location>
</feature>
<organism evidence="9 10">
    <name type="scientific">Geotrypetes seraphini</name>
    <name type="common">Gaboon caecilian</name>
    <name type="synonym">Caecilia seraphini</name>
    <dbReference type="NCBI Taxonomy" id="260995"/>
    <lineage>
        <taxon>Eukaryota</taxon>
        <taxon>Metazoa</taxon>
        <taxon>Chordata</taxon>
        <taxon>Craniata</taxon>
        <taxon>Vertebrata</taxon>
        <taxon>Euteleostomi</taxon>
        <taxon>Amphibia</taxon>
        <taxon>Gymnophiona</taxon>
        <taxon>Geotrypetes</taxon>
    </lineage>
</organism>
<dbReference type="PROSITE" id="PS51515">
    <property type="entry name" value="BIN3_SAM"/>
    <property type="match status" value="1"/>
</dbReference>
<dbReference type="OrthoDB" id="10017101at2759"/>
<keyword evidence="4 5" id="KW-0949">S-adenosyl-L-methionine</keyword>
<keyword evidence="3 6" id="KW-0808">Transferase</keyword>
<dbReference type="Gene3D" id="3.40.50.150">
    <property type="entry name" value="Vaccinia Virus protein VP39"/>
    <property type="match status" value="1"/>
</dbReference>
<dbReference type="InterPro" id="IPR024160">
    <property type="entry name" value="BIN3_SAM-bd_dom"/>
</dbReference>
<evidence type="ECO:0000256" key="1">
    <source>
        <dbReference type="ARBA" id="ARBA00008361"/>
    </source>
</evidence>
<dbReference type="PANTHER" id="PTHR12315:SF0">
    <property type="entry name" value="7SK SNRNA METHYLPHOSPHATE CAPPING ENZYME"/>
    <property type="match status" value="1"/>
</dbReference>
<keyword evidence="9" id="KW-1185">Reference proteome</keyword>
<dbReference type="Proteomes" id="UP000515159">
    <property type="component" value="Chromosome 16"/>
</dbReference>
<accession>A0A6P8Q0H8</accession>
<dbReference type="Pfam" id="PF06859">
    <property type="entry name" value="Bin3"/>
    <property type="match status" value="1"/>
</dbReference>
<dbReference type="GeneID" id="117350379"/>
<dbReference type="EC" id="2.1.1.-" evidence="6"/>
<feature type="compositionally biased region" description="Pro residues" evidence="7">
    <location>
        <begin position="14"/>
        <end position="31"/>
    </location>
</feature>
<evidence type="ECO:0000256" key="3">
    <source>
        <dbReference type="ARBA" id="ARBA00022679"/>
    </source>
</evidence>
<feature type="compositionally biased region" description="Pro residues" evidence="7">
    <location>
        <begin position="184"/>
        <end position="196"/>
    </location>
</feature>
<feature type="region of interest" description="Disordered" evidence="7">
    <location>
        <begin position="108"/>
        <end position="142"/>
    </location>
</feature>
<feature type="compositionally biased region" description="Pro residues" evidence="7">
    <location>
        <begin position="123"/>
        <end position="137"/>
    </location>
</feature>
<dbReference type="GO" id="GO:0017069">
    <property type="term" value="F:snRNA binding"/>
    <property type="evidence" value="ECO:0007669"/>
    <property type="project" value="TreeGrafter"/>
</dbReference>
<dbReference type="CDD" id="cd02440">
    <property type="entry name" value="AdoMet_MTases"/>
    <property type="match status" value="1"/>
</dbReference>
<evidence type="ECO:0000259" key="8">
    <source>
        <dbReference type="PROSITE" id="PS51515"/>
    </source>
</evidence>
<dbReference type="AlphaFoldDB" id="A0A6P8Q0H8"/>
<dbReference type="KEGG" id="gsh:117350379"/>
<evidence type="ECO:0000256" key="2">
    <source>
        <dbReference type="ARBA" id="ARBA00022603"/>
    </source>
</evidence>
<feature type="compositionally biased region" description="Basic residues" evidence="7">
    <location>
        <begin position="172"/>
        <end position="183"/>
    </location>
</feature>
<dbReference type="InParanoid" id="A0A6P8Q0H8"/>
<dbReference type="InterPro" id="IPR029063">
    <property type="entry name" value="SAM-dependent_MTases_sf"/>
</dbReference>
<dbReference type="GO" id="GO:0032259">
    <property type="term" value="P:methylation"/>
    <property type="evidence" value="ECO:0007669"/>
    <property type="project" value="UniProtKB-KW"/>
</dbReference>
<evidence type="ECO:0000256" key="4">
    <source>
        <dbReference type="ARBA" id="ARBA00022691"/>
    </source>
</evidence>
<gene>
    <name evidence="10" type="primary">MEPCE</name>
</gene>
<evidence type="ECO:0000313" key="10">
    <source>
        <dbReference type="RefSeq" id="XP_033780543.1"/>
    </source>
</evidence>
<dbReference type="SUPFAM" id="SSF53335">
    <property type="entry name" value="S-adenosyl-L-methionine-dependent methyltransferases"/>
    <property type="match status" value="1"/>
</dbReference>
<dbReference type="PANTHER" id="PTHR12315">
    <property type="entry name" value="BICOID-INTERACTING PROTEIN RELATED"/>
    <property type="match status" value="1"/>
</dbReference>
<feature type="region of interest" description="Disordered" evidence="7">
    <location>
        <begin position="156"/>
        <end position="204"/>
    </location>
</feature>
<name>A0A6P8Q0H8_GEOSA</name>
<dbReference type="InterPro" id="IPR041698">
    <property type="entry name" value="Methyltransf_25"/>
</dbReference>
<dbReference type="GO" id="GO:0008171">
    <property type="term" value="F:O-methyltransferase activity"/>
    <property type="evidence" value="ECO:0007669"/>
    <property type="project" value="UniProtKB-UniRule"/>
</dbReference>
<sequence>MSSPGGVAPAPSFLAPPPPPPLSKPSAPVPRGPRNGLRAGAAAPQRRRSSFTGGGGGPAGCARGGPRRRRATSDCEPVLPCNFLLGGNIFDPLNLNSLLDEEVNRALNAASPEPSGGPQRSSPAPPPPLPPPPPPPASSASRDPAVRILRPRDITDPLCLTCDPGSDPGPGRSRKRHRPHRHSQPPPLPPPPPPSDPRASSSSRFQYGNYRRYYGYRTPARSEDPRLRLLAQRPHWIRGRALLDLGCNEGRLALSLARALRPARLLGLDIDPALVRCARRNLRREQGQERRPASAAAFPQALAACRGPIAAPPLQPGGGGGEPDAHGHDFPHNVYFVQGNYVLERDELLETQSPEFDVILCLSLTKWVHLNWGDEGLKRMFKRIYRHLHPGGVLILEPQPWASYGKRKKLTETIFKNYQQITLKPDQFTSYLLSSEVGFSSYELLGTPQTSSKGFQRPIYAFHKGRPVEEK</sequence>
<dbReference type="CTD" id="56257"/>
<protein>
    <recommendedName>
        <fullName evidence="6">RNA methyltransferase</fullName>
        <ecNumber evidence="6">2.1.1.-</ecNumber>
    </recommendedName>
</protein>
<feature type="compositionally biased region" description="Gly residues" evidence="7">
    <location>
        <begin position="52"/>
        <end position="63"/>
    </location>
</feature>
<dbReference type="FunCoup" id="A0A6P8Q0H8">
    <property type="interactions" value="2627"/>
</dbReference>
<dbReference type="InterPro" id="IPR039772">
    <property type="entry name" value="Bin3-like"/>
</dbReference>
<dbReference type="InterPro" id="IPR010675">
    <property type="entry name" value="Bin3_C"/>
</dbReference>
<comment type="similarity">
    <text evidence="1 6">Belongs to the methyltransferase superfamily.</text>
</comment>
<keyword evidence="2 6" id="KW-0489">Methyltransferase</keyword>
<evidence type="ECO:0000256" key="5">
    <source>
        <dbReference type="PROSITE-ProRule" id="PRU00848"/>
    </source>
</evidence>
<evidence type="ECO:0000313" key="9">
    <source>
        <dbReference type="Proteomes" id="UP000515159"/>
    </source>
</evidence>
<reference evidence="10" key="1">
    <citation type="submission" date="2025-08" db="UniProtKB">
        <authorList>
            <consortium name="RefSeq"/>
        </authorList>
    </citation>
    <scope>IDENTIFICATION</scope>
</reference>
<dbReference type="RefSeq" id="XP_033780543.1">
    <property type="nucleotide sequence ID" value="XM_033924652.1"/>
</dbReference>
<proteinExistence type="inferred from homology"/>
<dbReference type="GO" id="GO:0040031">
    <property type="term" value="P:snRNA modification"/>
    <property type="evidence" value="ECO:0007669"/>
    <property type="project" value="TreeGrafter"/>
</dbReference>